<dbReference type="GO" id="GO:0016020">
    <property type="term" value="C:membrane"/>
    <property type="evidence" value="ECO:0007669"/>
    <property type="project" value="UniProtKB-SubCell"/>
</dbReference>
<dbReference type="PROSITE" id="PS00375">
    <property type="entry name" value="UDPGT"/>
    <property type="match status" value="1"/>
</dbReference>
<dbReference type="CDD" id="cd03784">
    <property type="entry name" value="GT1_Gtf-like"/>
    <property type="match status" value="1"/>
</dbReference>
<proteinExistence type="inferred from homology"/>
<feature type="transmembrane region" description="Helical" evidence="5">
    <location>
        <begin position="7"/>
        <end position="28"/>
    </location>
</feature>
<protein>
    <recommendedName>
        <fullName evidence="5">UDP-glucuronosyltransferase</fullName>
        <ecNumber evidence="5">2.4.1.17</ecNumber>
    </recommendedName>
</protein>
<feature type="transmembrane region" description="Helical" evidence="5">
    <location>
        <begin position="480"/>
        <end position="507"/>
    </location>
</feature>
<evidence type="ECO:0000256" key="4">
    <source>
        <dbReference type="RuleBase" id="RU003718"/>
    </source>
</evidence>
<evidence type="ECO:0000313" key="7">
    <source>
        <dbReference type="Proteomes" id="UP000325440"/>
    </source>
</evidence>
<dbReference type="PANTHER" id="PTHR48043">
    <property type="entry name" value="EG:EG0003.4 PROTEIN-RELATED"/>
    <property type="match status" value="1"/>
</dbReference>
<sequence>MRLPCFGFAYGAISGSYMTAVFIVLGSLSDTLFGPAQPARILAIETIAGKSHWNFMSSVLRALTENGHSVTAYTPFPDGDRDNYTEVDTSDSFAKLVGVGLTELVRKFGNPFIIIPIGVQMNRHTCEMLYGDGRWRLGENRSSEFDAIIVEPSLLDCVTYVANVLDIPLIYCVPTPVPTFVDGRAIGDVLNPAAVSQLWADRAVPKTFFDRLANTVTTLYLRYVVAYKVAVLKAFEPRPYDADVAVPPSLVFVNGHYVSDPSRPMSQNVKNVGGIHLKPAQKLPKDILEFIEGSPHGVILFTFGSTVLMSSIPNHIKNAFLEALSHLPQRVLLKYEDELEDKPNNVMTRKWFPQRDILLHPKVKLFVSHGGISGVYETVDAGVPVLGFPLFIDQHRNIDNLVEAGMAISMDILSVSKDTFLKNVVELINDGKYKKNAKIASDIFKDRPMSPQQSVVYWTEYVIRHKGAPHFKSQAHNLTWYQYLLLDVISVLLISIAIFSFVIFVVFKIVHQYLFKRSYTIQNKSE</sequence>
<comment type="subcellular location">
    <subcellularLocation>
        <location evidence="5">Membrane</location>
        <topology evidence="5">Single-pass membrane protein</topology>
    </subcellularLocation>
</comment>
<dbReference type="EMBL" id="CABPRJ010002370">
    <property type="protein sequence ID" value="VVC43583.1"/>
    <property type="molecule type" value="Genomic_DNA"/>
</dbReference>
<dbReference type="EC" id="2.4.1.17" evidence="5"/>
<keyword evidence="7" id="KW-1185">Reference proteome</keyword>
<dbReference type="Pfam" id="PF00201">
    <property type="entry name" value="UDPGT"/>
    <property type="match status" value="1"/>
</dbReference>
<comment type="caution">
    <text evidence="5">Lacks conserved residue(s) required for the propagation of feature annotation.</text>
</comment>
<dbReference type="InterPro" id="IPR002213">
    <property type="entry name" value="UDP_glucos_trans"/>
</dbReference>
<name>A0A5E4NM30_9HEMI</name>
<keyword evidence="5" id="KW-0812">Transmembrane</keyword>
<dbReference type="AlphaFoldDB" id="A0A5E4NM30"/>
<keyword evidence="3 4" id="KW-0808">Transferase</keyword>
<comment type="similarity">
    <text evidence="1 4">Belongs to the UDP-glycosyltransferase family.</text>
</comment>
<reference evidence="6 7" key="1">
    <citation type="submission" date="2019-08" db="EMBL/GenBank/DDBJ databases">
        <authorList>
            <person name="Alioto T."/>
            <person name="Alioto T."/>
            <person name="Gomez Garrido J."/>
        </authorList>
    </citation>
    <scope>NUCLEOTIDE SEQUENCE [LARGE SCALE GENOMIC DNA]</scope>
</reference>
<evidence type="ECO:0000256" key="5">
    <source>
        <dbReference type="RuleBase" id="RU362059"/>
    </source>
</evidence>
<evidence type="ECO:0000256" key="1">
    <source>
        <dbReference type="ARBA" id="ARBA00009995"/>
    </source>
</evidence>
<accession>A0A5E4NM30</accession>
<evidence type="ECO:0000256" key="2">
    <source>
        <dbReference type="ARBA" id="ARBA00022676"/>
    </source>
</evidence>
<keyword evidence="5" id="KW-0472">Membrane</keyword>
<keyword evidence="5" id="KW-1133">Transmembrane helix</keyword>
<dbReference type="GO" id="GO:0015020">
    <property type="term" value="F:glucuronosyltransferase activity"/>
    <property type="evidence" value="ECO:0007669"/>
    <property type="project" value="UniProtKB-EC"/>
</dbReference>
<evidence type="ECO:0000313" key="6">
    <source>
        <dbReference type="EMBL" id="VVC43583.1"/>
    </source>
</evidence>
<gene>
    <name evidence="6" type="ORF">CINCED_3A008685</name>
</gene>
<dbReference type="PANTHER" id="PTHR48043:SF145">
    <property type="entry name" value="FI06409P-RELATED"/>
    <property type="match status" value="1"/>
</dbReference>
<evidence type="ECO:0000256" key="3">
    <source>
        <dbReference type="ARBA" id="ARBA00022679"/>
    </source>
</evidence>
<dbReference type="FunFam" id="3.40.50.2000:FF:000021">
    <property type="entry name" value="UDP-glucuronosyltransferase"/>
    <property type="match status" value="1"/>
</dbReference>
<dbReference type="InterPro" id="IPR035595">
    <property type="entry name" value="UDP_glycos_trans_CS"/>
</dbReference>
<dbReference type="OrthoDB" id="5835829at2759"/>
<dbReference type="SUPFAM" id="SSF53756">
    <property type="entry name" value="UDP-Glycosyltransferase/glycogen phosphorylase"/>
    <property type="match status" value="1"/>
</dbReference>
<dbReference type="Proteomes" id="UP000325440">
    <property type="component" value="Unassembled WGS sequence"/>
</dbReference>
<dbReference type="InterPro" id="IPR050271">
    <property type="entry name" value="UDP-glycosyltransferase"/>
</dbReference>
<organism evidence="6 7">
    <name type="scientific">Cinara cedri</name>
    <dbReference type="NCBI Taxonomy" id="506608"/>
    <lineage>
        <taxon>Eukaryota</taxon>
        <taxon>Metazoa</taxon>
        <taxon>Ecdysozoa</taxon>
        <taxon>Arthropoda</taxon>
        <taxon>Hexapoda</taxon>
        <taxon>Insecta</taxon>
        <taxon>Pterygota</taxon>
        <taxon>Neoptera</taxon>
        <taxon>Paraneoptera</taxon>
        <taxon>Hemiptera</taxon>
        <taxon>Sternorrhyncha</taxon>
        <taxon>Aphidomorpha</taxon>
        <taxon>Aphidoidea</taxon>
        <taxon>Aphididae</taxon>
        <taxon>Lachninae</taxon>
        <taxon>Cinara</taxon>
    </lineage>
</organism>
<keyword evidence="2 4" id="KW-0328">Glycosyltransferase</keyword>
<dbReference type="Gene3D" id="3.40.50.2000">
    <property type="entry name" value="Glycogen Phosphorylase B"/>
    <property type="match status" value="1"/>
</dbReference>
<comment type="catalytic activity">
    <reaction evidence="5">
        <text>glucuronate acceptor + UDP-alpha-D-glucuronate = acceptor beta-D-glucuronoside + UDP + H(+)</text>
        <dbReference type="Rhea" id="RHEA:21032"/>
        <dbReference type="ChEBI" id="CHEBI:15378"/>
        <dbReference type="ChEBI" id="CHEBI:58052"/>
        <dbReference type="ChEBI" id="CHEBI:58223"/>
        <dbReference type="ChEBI" id="CHEBI:132367"/>
        <dbReference type="ChEBI" id="CHEBI:132368"/>
        <dbReference type="EC" id="2.4.1.17"/>
    </reaction>
</comment>